<dbReference type="InterPro" id="IPR011701">
    <property type="entry name" value="MFS"/>
</dbReference>
<evidence type="ECO:0000313" key="9">
    <source>
        <dbReference type="Proteomes" id="UP000295727"/>
    </source>
</evidence>
<evidence type="ECO:0000256" key="5">
    <source>
        <dbReference type="ARBA" id="ARBA00023136"/>
    </source>
</evidence>
<keyword evidence="5 6" id="KW-0472">Membrane</keyword>
<feature type="transmembrane region" description="Helical" evidence="6">
    <location>
        <begin position="414"/>
        <end position="434"/>
    </location>
</feature>
<feature type="transmembrane region" description="Helical" evidence="6">
    <location>
        <begin position="120"/>
        <end position="142"/>
    </location>
</feature>
<reference evidence="8 9" key="1">
    <citation type="submission" date="2019-03" db="EMBL/GenBank/DDBJ databases">
        <title>Paraburkholderia sp. 7MH5, isolated from subtropical forest soil.</title>
        <authorList>
            <person name="Gao Z.-H."/>
            <person name="Qiu L.-H."/>
        </authorList>
    </citation>
    <scope>NUCLEOTIDE SEQUENCE [LARGE SCALE GENOMIC DNA]</scope>
    <source>
        <strain evidence="8 9">7MH5</strain>
        <plasmid evidence="8 9">unnamed1</plasmid>
    </source>
</reference>
<keyword evidence="9" id="KW-1185">Reference proteome</keyword>
<evidence type="ECO:0000256" key="6">
    <source>
        <dbReference type="SAM" id="Phobius"/>
    </source>
</evidence>
<dbReference type="OrthoDB" id="5441967at2"/>
<dbReference type="Proteomes" id="UP000295727">
    <property type="component" value="Plasmid unnamed1"/>
</dbReference>
<evidence type="ECO:0000256" key="2">
    <source>
        <dbReference type="ARBA" id="ARBA00022448"/>
    </source>
</evidence>
<keyword evidence="3 6" id="KW-0812">Transmembrane</keyword>
<feature type="domain" description="Major facilitator superfamily (MFS) profile" evidence="7">
    <location>
        <begin position="30"/>
        <end position="435"/>
    </location>
</feature>
<dbReference type="GO" id="GO:0022857">
    <property type="term" value="F:transmembrane transporter activity"/>
    <property type="evidence" value="ECO:0007669"/>
    <property type="project" value="InterPro"/>
</dbReference>
<accession>A0A4P7DAJ9</accession>
<feature type="transmembrane region" description="Helical" evidence="6">
    <location>
        <begin position="346"/>
        <end position="370"/>
    </location>
</feature>
<evidence type="ECO:0000256" key="1">
    <source>
        <dbReference type="ARBA" id="ARBA00004141"/>
    </source>
</evidence>
<evidence type="ECO:0000259" key="7">
    <source>
        <dbReference type="PROSITE" id="PS50850"/>
    </source>
</evidence>
<dbReference type="InterPro" id="IPR020846">
    <property type="entry name" value="MFS_dom"/>
</dbReference>
<dbReference type="RefSeq" id="WP_134760428.1">
    <property type="nucleotide sequence ID" value="NZ_CP038152.1"/>
</dbReference>
<organism evidence="8 9">
    <name type="scientific">Paraburkholderia pallida</name>
    <dbReference type="NCBI Taxonomy" id="2547399"/>
    <lineage>
        <taxon>Bacteria</taxon>
        <taxon>Pseudomonadati</taxon>
        <taxon>Pseudomonadota</taxon>
        <taxon>Betaproteobacteria</taxon>
        <taxon>Burkholderiales</taxon>
        <taxon>Burkholderiaceae</taxon>
        <taxon>Paraburkholderia</taxon>
    </lineage>
</organism>
<feature type="transmembrane region" description="Helical" evidence="6">
    <location>
        <begin position="293"/>
        <end position="311"/>
    </location>
</feature>
<proteinExistence type="predicted"/>
<dbReference type="InterPro" id="IPR036259">
    <property type="entry name" value="MFS_trans_sf"/>
</dbReference>
<dbReference type="SUPFAM" id="SSF103473">
    <property type="entry name" value="MFS general substrate transporter"/>
    <property type="match status" value="1"/>
</dbReference>
<evidence type="ECO:0000256" key="4">
    <source>
        <dbReference type="ARBA" id="ARBA00022989"/>
    </source>
</evidence>
<feature type="transmembrane region" description="Helical" evidence="6">
    <location>
        <begin position="189"/>
        <end position="211"/>
    </location>
</feature>
<dbReference type="Pfam" id="PF07690">
    <property type="entry name" value="MFS_1"/>
    <property type="match status" value="1"/>
</dbReference>
<dbReference type="GO" id="GO:0016020">
    <property type="term" value="C:membrane"/>
    <property type="evidence" value="ECO:0007669"/>
    <property type="project" value="UniProtKB-SubCell"/>
</dbReference>
<evidence type="ECO:0000256" key="3">
    <source>
        <dbReference type="ARBA" id="ARBA00022692"/>
    </source>
</evidence>
<keyword evidence="2" id="KW-0813">Transport</keyword>
<dbReference type="PROSITE" id="PS50850">
    <property type="entry name" value="MFS"/>
    <property type="match status" value="1"/>
</dbReference>
<protein>
    <submittedName>
        <fullName evidence="8">MFS transporter</fullName>
    </submittedName>
</protein>
<name>A0A4P7DAJ9_9BURK</name>
<dbReference type="FunFam" id="1.20.1250.20:FF:000018">
    <property type="entry name" value="MFS transporter permease"/>
    <property type="match status" value="1"/>
</dbReference>
<feature type="transmembrane region" description="Helical" evidence="6">
    <location>
        <begin position="323"/>
        <end position="340"/>
    </location>
</feature>
<geneLocation type="plasmid" evidence="8 9">
    <name>unnamed1</name>
</geneLocation>
<keyword evidence="8" id="KW-0614">Plasmid</keyword>
<dbReference type="KEGG" id="ppai:E1956_44760"/>
<feature type="transmembrane region" description="Helical" evidence="6">
    <location>
        <begin position="382"/>
        <end position="402"/>
    </location>
</feature>
<dbReference type="PANTHER" id="PTHR43791:SF36">
    <property type="entry name" value="TRANSPORTER, PUTATIVE (AFU_ORTHOLOGUE AFUA_6G08340)-RELATED"/>
    <property type="match status" value="1"/>
</dbReference>
<feature type="transmembrane region" description="Helical" evidence="6">
    <location>
        <begin position="63"/>
        <end position="84"/>
    </location>
</feature>
<gene>
    <name evidence="8" type="ORF">E1956_44760</name>
</gene>
<comment type="subcellular location">
    <subcellularLocation>
        <location evidence="1">Membrane</location>
        <topology evidence="1">Multi-pass membrane protein</topology>
    </subcellularLocation>
</comment>
<dbReference type="PANTHER" id="PTHR43791">
    <property type="entry name" value="PERMEASE-RELATED"/>
    <property type="match status" value="1"/>
</dbReference>
<feature type="transmembrane region" description="Helical" evidence="6">
    <location>
        <begin position="154"/>
        <end position="177"/>
    </location>
</feature>
<dbReference type="EMBL" id="CP038152">
    <property type="protein sequence ID" value="QBR04240.1"/>
    <property type="molecule type" value="Genomic_DNA"/>
</dbReference>
<dbReference type="Gene3D" id="1.20.1250.20">
    <property type="entry name" value="MFS general substrate transporter like domains"/>
    <property type="match status" value="2"/>
</dbReference>
<keyword evidence="4 6" id="KW-1133">Transmembrane helix</keyword>
<sequence>MTTYTPRVKPVPALRETDDAQLYRKVLLRLIPVLFISQIFAFLDRVNIGFAKTHMTGDLGLSAAQYGLAAGVFFVGNMLLEIPSNLWLHRFGARKSLFRIMLLWGLVSSATMFVRTPHELVLMRFVLGLCEAGFWPGVLLYLTYWFPAARRANAVAICLLAPTAAGVLAGPLSGWILGNLDGAAGLHGWQWMFLIEGIPACFVGVLLRIYLPDGPRDAGWLRSDERARLMAALADESAEGRGSGSHTGFDRAHWRTTALFAFLLACVLSGVFLNVFWLPTIIREAGVHGDLRIGLYSVVPYLVSGLVMVLVSRHSDAHGERRWHFAGSMFVAAIGLAMIAQGHASLAIALPGICLLGSGLSAALAVFWALPPAYLPKSSLPGAIAAINMIGGIGAMAGPWLIGLLRDRTGSVSLAMAPFCVLLLIAAICAVVGTRKRSMIREPL</sequence>
<feature type="transmembrane region" description="Helical" evidence="6">
    <location>
        <begin position="259"/>
        <end position="281"/>
    </location>
</feature>
<dbReference type="CDD" id="cd17319">
    <property type="entry name" value="MFS_ExuT_GudP_like"/>
    <property type="match status" value="1"/>
</dbReference>
<feature type="transmembrane region" description="Helical" evidence="6">
    <location>
        <begin position="26"/>
        <end position="43"/>
    </location>
</feature>
<feature type="transmembrane region" description="Helical" evidence="6">
    <location>
        <begin position="96"/>
        <end position="114"/>
    </location>
</feature>
<evidence type="ECO:0000313" key="8">
    <source>
        <dbReference type="EMBL" id="QBR04240.1"/>
    </source>
</evidence>
<dbReference type="AlphaFoldDB" id="A0A4P7DAJ9"/>